<evidence type="ECO:0000256" key="2">
    <source>
        <dbReference type="ARBA" id="ARBA00004117"/>
    </source>
</evidence>
<comment type="similarity">
    <text evidence="3 6">Belongs to the FlgI family.</text>
</comment>
<dbReference type="Proteomes" id="UP000032266">
    <property type="component" value="Chromosome"/>
</dbReference>
<keyword evidence="7" id="KW-0969">Cilium</keyword>
<dbReference type="PATRIC" id="fig|1445510.3.peg.4705"/>
<sequence>MKIRILITALGLITCAQFSWGLDRLKDIAQVDGVRNNQLVGYGLVVGLDGTGDKAPFTNQTFTNMMKQFGITIPPGTDPKLKNVAAVSIHANLPAFSKPGQEIDITVSSIGNATSLRGGSLLLTPLTGADGNVYAVAQGNLIVGGFGVDGQDGSSITVNVPVVGRIPNGATVERAVKSGFNQGDFLTFNLHNADFTTATRVAKAINDLLGDGSAYAMDAGSVRVNAPRDANQRVSFLSVLENIEVQPAVDRAKVIINSRTGTIVVGNKVTIDPVAVTHGSLTVTIKENPMVSQPNPLAEGDTVVVPDSQINVQQGDGKMFLFGGTATLQDIVDAVNQVGAAPGDLVAILEAIKEAGALHAELIVI</sequence>
<dbReference type="OrthoDB" id="9786431at2"/>
<dbReference type="GO" id="GO:0071973">
    <property type="term" value="P:bacterial-type flagellum-dependent cell motility"/>
    <property type="evidence" value="ECO:0007669"/>
    <property type="project" value="InterPro"/>
</dbReference>
<gene>
    <name evidence="6" type="primary">flgI</name>
    <name evidence="7" type="ORF">YC6258_04743</name>
</gene>
<dbReference type="PANTHER" id="PTHR30381">
    <property type="entry name" value="FLAGELLAR P-RING PERIPLASMIC PROTEIN FLGI"/>
    <property type="match status" value="1"/>
</dbReference>
<dbReference type="HAMAP" id="MF_00416">
    <property type="entry name" value="FlgI"/>
    <property type="match status" value="1"/>
</dbReference>
<dbReference type="Pfam" id="PF02119">
    <property type="entry name" value="FlgI"/>
    <property type="match status" value="1"/>
</dbReference>
<keyword evidence="7" id="KW-0282">Flagellum</keyword>
<dbReference type="GO" id="GO:0005198">
    <property type="term" value="F:structural molecule activity"/>
    <property type="evidence" value="ECO:0007669"/>
    <property type="project" value="InterPro"/>
</dbReference>
<dbReference type="RefSeq" id="WP_044618705.1">
    <property type="nucleotide sequence ID" value="NZ_CP007142.1"/>
</dbReference>
<evidence type="ECO:0000313" key="8">
    <source>
        <dbReference type="Proteomes" id="UP000032266"/>
    </source>
</evidence>
<dbReference type="InterPro" id="IPR001782">
    <property type="entry name" value="Flag_FlgI"/>
</dbReference>
<evidence type="ECO:0000313" key="7">
    <source>
        <dbReference type="EMBL" id="AJQ96775.1"/>
    </source>
</evidence>
<dbReference type="GO" id="GO:0009428">
    <property type="term" value="C:bacterial-type flagellum basal body, distal rod, P ring"/>
    <property type="evidence" value="ECO:0007669"/>
    <property type="project" value="InterPro"/>
</dbReference>
<dbReference type="AlphaFoldDB" id="A0A0C5VBT1"/>
<reference evidence="7 8" key="1">
    <citation type="submission" date="2014-01" db="EMBL/GenBank/DDBJ databases">
        <title>Full genme sequencing of cellulolytic bacterium Gynuella sunshinyii YC6258T gen. nov., sp. nov.</title>
        <authorList>
            <person name="Khan H."/>
            <person name="Chung E.J."/>
            <person name="Chung Y.R."/>
        </authorList>
    </citation>
    <scope>NUCLEOTIDE SEQUENCE [LARGE SCALE GENOMIC DNA]</scope>
    <source>
        <strain evidence="7 8">YC6258</strain>
    </source>
</reference>
<evidence type="ECO:0000256" key="1">
    <source>
        <dbReference type="ARBA" id="ARBA00002591"/>
    </source>
</evidence>
<dbReference type="EMBL" id="CP007142">
    <property type="protein sequence ID" value="AJQ96775.1"/>
    <property type="molecule type" value="Genomic_DNA"/>
</dbReference>
<keyword evidence="8" id="KW-1185">Reference proteome</keyword>
<comment type="subcellular location">
    <subcellularLocation>
        <location evidence="2 6">Bacterial flagellum basal body</location>
    </subcellularLocation>
</comment>
<dbReference type="KEGG" id="gsn:YC6258_04743"/>
<keyword evidence="5 6" id="KW-0975">Bacterial flagellum</keyword>
<evidence type="ECO:0000256" key="5">
    <source>
        <dbReference type="ARBA" id="ARBA00023143"/>
    </source>
</evidence>
<evidence type="ECO:0000256" key="6">
    <source>
        <dbReference type="HAMAP-Rule" id="MF_00416"/>
    </source>
</evidence>
<accession>A0A0C5VBT1</accession>
<organism evidence="7 8">
    <name type="scientific">Gynuella sunshinyii YC6258</name>
    <dbReference type="NCBI Taxonomy" id="1445510"/>
    <lineage>
        <taxon>Bacteria</taxon>
        <taxon>Pseudomonadati</taxon>
        <taxon>Pseudomonadota</taxon>
        <taxon>Gammaproteobacteria</taxon>
        <taxon>Oceanospirillales</taxon>
        <taxon>Saccharospirillaceae</taxon>
        <taxon>Gynuella</taxon>
    </lineage>
</organism>
<evidence type="ECO:0000256" key="3">
    <source>
        <dbReference type="ARBA" id="ARBA00008994"/>
    </source>
</evidence>
<evidence type="ECO:0000256" key="4">
    <source>
        <dbReference type="ARBA" id="ARBA00022729"/>
    </source>
</evidence>
<dbReference type="PRINTS" id="PR01010">
    <property type="entry name" value="FLGPRINGFLGI"/>
</dbReference>
<dbReference type="NCBIfam" id="NF003676">
    <property type="entry name" value="PRK05303.1"/>
    <property type="match status" value="1"/>
</dbReference>
<proteinExistence type="inferred from homology"/>
<dbReference type="STRING" id="1445510.YC6258_04743"/>
<dbReference type="HOGENOM" id="CLU_045235_1_0_6"/>
<dbReference type="PANTHER" id="PTHR30381:SF0">
    <property type="entry name" value="FLAGELLAR P-RING PROTEIN"/>
    <property type="match status" value="1"/>
</dbReference>
<name>A0A0C5VBT1_9GAMM</name>
<comment type="subunit">
    <text evidence="6">The basal body constitutes a major portion of the flagellar organelle and consists of four rings (L,P,S, and M) mounted on a central rod.</text>
</comment>
<dbReference type="GO" id="GO:0030288">
    <property type="term" value="C:outer membrane-bounded periplasmic space"/>
    <property type="evidence" value="ECO:0007669"/>
    <property type="project" value="InterPro"/>
</dbReference>
<comment type="function">
    <text evidence="1 6">Assembles around the rod to form the L-ring and probably protects the motor/basal body from shearing forces during rotation.</text>
</comment>
<protein>
    <recommendedName>
        <fullName evidence="6">Flagellar P-ring protein</fullName>
    </recommendedName>
    <alternativeName>
        <fullName evidence="6">Basal body P-ring protein</fullName>
    </alternativeName>
</protein>
<keyword evidence="4" id="KW-0732">Signal</keyword>
<keyword evidence="7" id="KW-0966">Cell projection</keyword>